<dbReference type="InterPro" id="IPR014818">
    <property type="entry name" value="Phage/plasmid_primase_P4_C"/>
</dbReference>
<dbReference type="InterPro" id="IPR006500">
    <property type="entry name" value="Helicase_put_C_phage/plasmid"/>
</dbReference>
<dbReference type="InterPro" id="IPR004968">
    <property type="entry name" value="DNA_primase/NTPase_C"/>
</dbReference>
<dbReference type="EMBL" id="NGMM01000005">
    <property type="protein sequence ID" value="OTP13424.1"/>
    <property type="molecule type" value="Genomic_DNA"/>
</dbReference>
<name>A0A242K4X0_9ENTE</name>
<proteinExistence type="predicted"/>
<reference evidence="7" key="2">
    <citation type="submission" date="2017-05" db="EMBL/GenBank/DDBJ databases">
        <authorList>
            <consortium name="The Broad Institute Genomics Platform"/>
            <consortium name="The Broad Institute Genomic Center for Infectious Diseases"/>
            <person name="Earl A."/>
            <person name="Manson A."/>
            <person name="Schwartman J."/>
            <person name="Gilmore M."/>
            <person name="Abouelleil A."/>
            <person name="Cao P."/>
            <person name="Chapman S."/>
            <person name="Cusick C."/>
            <person name="Shea T."/>
            <person name="Young S."/>
            <person name="Neafsey D."/>
            <person name="Nusbaum C."/>
            <person name="Birren B."/>
        </authorList>
    </citation>
    <scope>NUCLEOTIDE SEQUENCE</scope>
    <source>
        <strain evidence="7">9E7_DIV0242</strain>
    </source>
</reference>
<evidence type="ECO:0000313" key="7">
    <source>
        <dbReference type="EMBL" id="WYJ90185.1"/>
    </source>
</evidence>
<evidence type="ECO:0000259" key="5">
    <source>
        <dbReference type="PROSITE" id="PS51206"/>
    </source>
</evidence>
<reference evidence="6" key="1">
    <citation type="submission" date="2017-05" db="EMBL/GenBank/DDBJ databases">
        <title>The Genome Sequence of Enterococcus sp. 9E7_DIV0242.</title>
        <authorList>
            <consortium name="The Broad Institute Genomics Platform"/>
            <consortium name="The Broad Institute Genomic Center for Infectious Diseases"/>
            <person name="Earl A."/>
            <person name="Manson A."/>
            <person name="Schwartman J."/>
            <person name="Gilmore M."/>
            <person name="Abouelleil A."/>
            <person name="Cao P."/>
            <person name="Chapman S."/>
            <person name="Cusick C."/>
            <person name="Shea T."/>
            <person name="Young S."/>
            <person name="Neafsey D."/>
            <person name="Nusbaum C."/>
            <person name="Birren B."/>
        </authorList>
    </citation>
    <scope>NUCLEOTIDE SEQUENCE [LARGE SCALE GENOMIC DNA]</scope>
    <source>
        <strain evidence="6">9E7_DIV0242</strain>
    </source>
</reference>
<keyword evidence="3" id="KW-0347">Helicase</keyword>
<dbReference type="SMART" id="SM00885">
    <property type="entry name" value="D5_N"/>
    <property type="match status" value="1"/>
</dbReference>
<dbReference type="OrthoDB" id="9763644at2"/>
<evidence type="ECO:0000256" key="2">
    <source>
        <dbReference type="ARBA" id="ARBA00022801"/>
    </source>
</evidence>
<keyword evidence="2" id="KW-0378">Hydrolase</keyword>
<dbReference type="GO" id="GO:0016787">
    <property type="term" value="F:hydrolase activity"/>
    <property type="evidence" value="ECO:0007669"/>
    <property type="project" value="UniProtKB-KW"/>
</dbReference>
<evidence type="ECO:0000256" key="4">
    <source>
        <dbReference type="ARBA" id="ARBA00022840"/>
    </source>
</evidence>
<dbReference type="InterPro" id="IPR045455">
    <property type="entry name" value="NrS-1_pol-like_helicase"/>
</dbReference>
<dbReference type="Pfam" id="PF19263">
    <property type="entry name" value="DUF5906"/>
    <property type="match status" value="1"/>
</dbReference>
<keyword evidence="4" id="KW-0067">ATP-binding</keyword>
<reference evidence="7" key="3">
    <citation type="submission" date="2024-03" db="EMBL/GenBank/DDBJ databases">
        <title>The Genome Sequence of Enterococcus sp. DIV0242b.</title>
        <authorList>
            <consortium name="The Broad Institute Genomics Platform"/>
            <consortium name="The Broad Institute Microbial Omics Core"/>
            <consortium name="The Broad Institute Genomic Center for Infectious Diseases"/>
            <person name="Earl A."/>
            <person name="Manson A."/>
            <person name="Gilmore M."/>
            <person name="Schwartman J."/>
            <person name="Shea T."/>
            <person name="Abouelleil A."/>
            <person name="Cao P."/>
            <person name="Chapman S."/>
            <person name="Cusick C."/>
            <person name="Young S."/>
            <person name="Neafsey D."/>
            <person name="Nusbaum C."/>
            <person name="Birren B."/>
        </authorList>
    </citation>
    <scope>NUCLEOTIDE SEQUENCE</scope>
    <source>
        <strain evidence="7">9E7_DIV0242</strain>
    </source>
</reference>
<dbReference type="PANTHER" id="PTHR35372">
    <property type="entry name" value="ATP BINDING PROTEIN-RELATED"/>
    <property type="match status" value="1"/>
</dbReference>
<dbReference type="InterPro" id="IPR014015">
    <property type="entry name" value="Helicase_SF3_DNA-vir"/>
</dbReference>
<dbReference type="Gene3D" id="3.40.50.300">
    <property type="entry name" value="P-loop containing nucleotide triphosphate hydrolases"/>
    <property type="match status" value="1"/>
</dbReference>
<evidence type="ECO:0000313" key="8">
    <source>
        <dbReference type="Proteomes" id="UP000195141"/>
    </source>
</evidence>
<protein>
    <recommendedName>
        <fullName evidence="5">SF3 helicase domain-containing protein</fullName>
    </recommendedName>
</protein>
<feature type="domain" description="SF3 helicase" evidence="5">
    <location>
        <begin position="526"/>
        <end position="681"/>
    </location>
</feature>
<sequence length="805" mass="91708">MQRPKDEITQQVNYDGELNLSLASTKTEKRWKNRTMKWSEFLQRLQTPTITQETAADYAAMPKSRRDDIKDVGGFVGGFLKEGKRKKGNAEMRSLVTLDADSTTTDLWEAVNLLFDHAAAVYTTHSHTSKKPRYRLIFPLSRPVTAEEYEPLARKIAEMFGMDNFDDTTYQAERLMYWASHSIDGEYFTDHQDLPWVNPDEVLAQYVDWKDSSFWPESSRGHSIRERQAKKAGDPLEKKGVVGAFCRSYDIVAAIEKFLPEVYGPTIHADRYSFLGGSTSGGLVIYEDKWAYSHHGTDPVGDQLVNSFDLVRIHLFGDLDEDAKPGTPPQKMKSYQTMNEWLQEDETVITQMRKERLGEALDDFDGLDLEQSSDAIETGWLTFDGRGNPEVNTYLLAQEVVSEIPFFYDGSEFLRYDHMKGIWVDGADEYLKSYLTNRKLLKESKIRYMSECIASIKNLVFKEEGFKEMDVNKLVLANGVYDLKEDSFSPGFDKNLYARNSHPIEYDASADCPVFDGYLQHVVGPENVDFVYEWFGYNFYREYAIQKLLFLHGRGGTGKSTLVNILKQMLGSDSYSAVSLKSLMTERFAPAWLHCKTANFDTDAKPEYLADGSLLKQLTGEDTIYADRKNQDPIFFYNYAKLTFAMNELPAMRDFTGGLRRRVIILSIDKELTAAVKKKYPLEAMKQEGAGIFNKAMKGLRAALDRGTFSISEGMDSDLQRWIRGNDVLSLFIEDECETGPDKKTPVSEAYSDYVTYCKGSGYKQMTRNKFKTRMEELGYENKPVKVGGSSVRCWVGIDTGNGSF</sequence>
<dbReference type="InterPro" id="IPR027417">
    <property type="entry name" value="P-loop_NTPase"/>
</dbReference>
<dbReference type="NCBIfam" id="TIGR01613">
    <property type="entry name" value="primase_Cterm"/>
    <property type="match status" value="1"/>
</dbReference>
<dbReference type="AlphaFoldDB" id="A0A242K4X0"/>
<evidence type="ECO:0000313" key="6">
    <source>
        <dbReference type="EMBL" id="OTP13424.1"/>
    </source>
</evidence>
<organism evidence="6">
    <name type="scientific">Candidatus Enterococcus clewellii</name>
    <dbReference type="NCBI Taxonomy" id="1834193"/>
    <lineage>
        <taxon>Bacteria</taxon>
        <taxon>Bacillati</taxon>
        <taxon>Bacillota</taxon>
        <taxon>Bacilli</taxon>
        <taxon>Lactobacillales</taxon>
        <taxon>Enterococcaceae</taxon>
        <taxon>Enterococcus</taxon>
    </lineage>
</organism>
<dbReference type="Pfam" id="PF08706">
    <property type="entry name" value="D5_N"/>
    <property type="match status" value="1"/>
</dbReference>
<dbReference type="SUPFAM" id="SSF52540">
    <property type="entry name" value="P-loop containing nucleoside triphosphate hydrolases"/>
    <property type="match status" value="1"/>
</dbReference>
<keyword evidence="1" id="KW-0547">Nucleotide-binding</keyword>
<accession>A0A242K4X0</accession>
<dbReference type="Proteomes" id="UP000195141">
    <property type="component" value="Chromosome"/>
</dbReference>
<evidence type="ECO:0000256" key="3">
    <source>
        <dbReference type="ARBA" id="ARBA00022806"/>
    </source>
</evidence>
<dbReference type="PROSITE" id="PS51206">
    <property type="entry name" value="SF3_HELICASE_1"/>
    <property type="match status" value="1"/>
</dbReference>
<dbReference type="GO" id="GO:0004386">
    <property type="term" value="F:helicase activity"/>
    <property type="evidence" value="ECO:0007669"/>
    <property type="project" value="UniProtKB-KW"/>
</dbReference>
<dbReference type="EMBL" id="CP147247">
    <property type="protein sequence ID" value="WYJ90185.1"/>
    <property type="molecule type" value="Genomic_DNA"/>
</dbReference>
<keyword evidence="8" id="KW-1185">Reference proteome</keyword>
<gene>
    <name evidence="7" type="ORF">A5888_001913</name>
    <name evidence="6" type="ORF">A5888_002902</name>
</gene>
<evidence type="ECO:0000256" key="1">
    <source>
        <dbReference type="ARBA" id="ARBA00022741"/>
    </source>
</evidence>
<dbReference type="Pfam" id="PF03288">
    <property type="entry name" value="Pox_D5"/>
    <property type="match status" value="1"/>
</dbReference>
<dbReference type="GO" id="GO:0005524">
    <property type="term" value="F:ATP binding"/>
    <property type="evidence" value="ECO:0007669"/>
    <property type="project" value="UniProtKB-KW"/>
</dbReference>
<dbReference type="RefSeq" id="WP_086349924.1">
    <property type="nucleotide sequence ID" value="NZ_CP147247.1"/>
</dbReference>
<dbReference type="InterPro" id="IPR051620">
    <property type="entry name" value="ORF904-like_C"/>
</dbReference>
<dbReference type="PANTHER" id="PTHR35372:SF2">
    <property type="entry name" value="SF3 HELICASE DOMAIN-CONTAINING PROTEIN"/>
    <property type="match status" value="1"/>
</dbReference>